<feature type="region of interest" description="Disordered" evidence="1">
    <location>
        <begin position="545"/>
        <end position="569"/>
    </location>
</feature>
<keyword evidence="3" id="KW-1185">Reference proteome</keyword>
<feature type="compositionally biased region" description="Acidic residues" evidence="1">
    <location>
        <begin position="393"/>
        <end position="432"/>
    </location>
</feature>
<dbReference type="Proteomes" id="UP000037923">
    <property type="component" value="Unassembled WGS sequence"/>
</dbReference>
<name>A0A0M9G7Y0_LEPPY</name>
<feature type="region of interest" description="Disordered" evidence="1">
    <location>
        <begin position="374"/>
        <end position="495"/>
    </location>
</feature>
<dbReference type="OrthoDB" id="264350at2759"/>
<dbReference type="EMBL" id="LGTL01000002">
    <property type="protein sequence ID" value="KPA84560.1"/>
    <property type="molecule type" value="Genomic_DNA"/>
</dbReference>
<protein>
    <submittedName>
        <fullName evidence="2">Uncharacterized protein</fullName>
    </submittedName>
</protein>
<proteinExistence type="predicted"/>
<dbReference type="GeneID" id="26901390"/>
<feature type="region of interest" description="Disordered" evidence="1">
    <location>
        <begin position="191"/>
        <end position="275"/>
    </location>
</feature>
<feature type="compositionally biased region" description="Polar residues" evidence="1">
    <location>
        <begin position="257"/>
        <end position="267"/>
    </location>
</feature>
<gene>
    <name evidence="2" type="ORF">ABB37_01095</name>
</gene>
<evidence type="ECO:0000256" key="1">
    <source>
        <dbReference type="SAM" id="MobiDB-lite"/>
    </source>
</evidence>
<dbReference type="VEuPathDB" id="TriTrypDB:LpyrH10_02_0690"/>
<comment type="caution">
    <text evidence="2">The sequence shown here is derived from an EMBL/GenBank/DDBJ whole genome shotgun (WGS) entry which is preliminary data.</text>
</comment>
<organism evidence="2 3">
    <name type="scientific">Leptomonas pyrrhocoris</name>
    <name type="common">Firebug parasite</name>
    <dbReference type="NCBI Taxonomy" id="157538"/>
    <lineage>
        <taxon>Eukaryota</taxon>
        <taxon>Discoba</taxon>
        <taxon>Euglenozoa</taxon>
        <taxon>Kinetoplastea</taxon>
        <taxon>Metakinetoplastina</taxon>
        <taxon>Trypanosomatida</taxon>
        <taxon>Trypanosomatidae</taxon>
        <taxon>Leishmaniinae</taxon>
        <taxon>Leptomonas</taxon>
    </lineage>
</organism>
<sequence length="590" mass="64705">MSEVTDVWLLAVALDGEDTFWLCEPANLKPLAEDWRTTKCRWLYPVVENVSRFADLDGFASTDAVYEVEWSGMSKVLRAATLAWNVKCKRQKVDRITYVFVPAEEMKLLDEAYSKFTKLEATKPPLPRSAPATSSSHGEARETAPAFSVGPAEVKAPSKEVSEEQATENPVADTGGDVPLVDATVARAASATPIKVEAEEEEDKSSGATALEQPDAGEENGDVASSSVGRQNRTGAFLHRSSSSYNAVPSHKRQKPHQGTTVYQAPNHSKPMGDHRSGEAFDWPEMFLVHRGSVDFLCPHATNNSYGFRLDRVMHDGFPVFLLFPSSKNNSEAVDSSARGVPVFEKAKLSGEGGEGGIRNCVLVLTRLSSKKHQPYYRRNTRRRVRGGRSLSDEDSITEEEEEEEEEEVEDDDDTDDDDDSDEDEDELEDIHDDGKPTLPTQERRTSAKAKSSPPPLKTSKTEPSLATEEASAPRRKHRRRGAEPKEESPLQAVSVNFWTDPQGVVPAVGQLAKDFPFHAEGANTPQTVVFSDGVCVTYTAATAGKHAPPEKRRKAAKPGHTAASTEDADLSMLNEHILNAFAQVRKESA</sequence>
<feature type="compositionally biased region" description="Polar residues" evidence="1">
    <location>
        <begin position="223"/>
        <end position="247"/>
    </location>
</feature>
<evidence type="ECO:0000313" key="3">
    <source>
        <dbReference type="Proteomes" id="UP000037923"/>
    </source>
</evidence>
<feature type="region of interest" description="Disordered" evidence="1">
    <location>
        <begin position="122"/>
        <end position="178"/>
    </location>
</feature>
<reference evidence="2 3" key="1">
    <citation type="submission" date="2015-07" db="EMBL/GenBank/DDBJ databases">
        <title>High-quality genome of monoxenous trypanosomatid Leptomonas pyrrhocoris.</title>
        <authorList>
            <person name="Flegontov P."/>
            <person name="Butenko A."/>
            <person name="Firsov S."/>
            <person name="Vlcek C."/>
            <person name="Logacheva M.D."/>
            <person name="Field M."/>
            <person name="Filatov D."/>
            <person name="Flegontova O."/>
            <person name="Gerasimov E."/>
            <person name="Jackson A.P."/>
            <person name="Kelly S."/>
            <person name="Opperdoes F."/>
            <person name="O'Reilly A."/>
            <person name="Votypka J."/>
            <person name="Yurchenko V."/>
            <person name="Lukes J."/>
        </authorList>
    </citation>
    <scope>NUCLEOTIDE SEQUENCE [LARGE SCALE GENOMIC DNA]</scope>
    <source>
        <strain evidence="2">H10</strain>
    </source>
</reference>
<accession>A0A0M9G7Y0</accession>
<dbReference type="AlphaFoldDB" id="A0A0M9G7Y0"/>
<feature type="compositionally biased region" description="Basic residues" evidence="1">
    <location>
        <begin position="374"/>
        <end position="387"/>
    </location>
</feature>
<dbReference type="RefSeq" id="XP_015662999.1">
    <property type="nucleotide sequence ID" value="XM_015797479.1"/>
</dbReference>
<evidence type="ECO:0000313" key="2">
    <source>
        <dbReference type="EMBL" id="KPA84560.1"/>
    </source>
</evidence>
<dbReference type="OMA" id="TFWLCEP"/>